<evidence type="ECO:0000313" key="2">
    <source>
        <dbReference type="Proteomes" id="UP000824890"/>
    </source>
</evidence>
<dbReference type="Proteomes" id="UP000824890">
    <property type="component" value="Unassembled WGS sequence"/>
</dbReference>
<sequence>SPKFSSLSIINTQITKVKRKKREASMAKSTSSLVVAIIYLMMFSLVEENMGCEVDYGSCKDIGNCEVMCMVKFGSAATGYCVGGNETGRCYCDFPGPCIG</sequence>
<comment type="caution">
    <text evidence="1">The sequence shown here is derived from an EMBL/GenBank/DDBJ whole genome shotgun (WGS) entry which is preliminary data.</text>
</comment>
<keyword evidence="2" id="KW-1185">Reference proteome</keyword>
<accession>A0ABQ8EEH3</accession>
<organism evidence="1 2">
    <name type="scientific">Brassica napus</name>
    <name type="common">Rape</name>
    <dbReference type="NCBI Taxonomy" id="3708"/>
    <lineage>
        <taxon>Eukaryota</taxon>
        <taxon>Viridiplantae</taxon>
        <taxon>Streptophyta</taxon>
        <taxon>Embryophyta</taxon>
        <taxon>Tracheophyta</taxon>
        <taxon>Spermatophyta</taxon>
        <taxon>Magnoliopsida</taxon>
        <taxon>eudicotyledons</taxon>
        <taxon>Gunneridae</taxon>
        <taxon>Pentapetalae</taxon>
        <taxon>rosids</taxon>
        <taxon>malvids</taxon>
        <taxon>Brassicales</taxon>
        <taxon>Brassicaceae</taxon>
        <taxon>Brassiceae</taxon>
        <taxon>Brassica</taxon>
    </lineage>
</organism>
<protein>
    <recommendedName>
        <fullName evidence="3">Defensin-like protein</fullName>
    </recommendedName>
</protein>
<proteinExistence type="predicted"/>
<name>A0ABQ8EEH3_BRANA</name>
<gene>
    <name evidence="1" type="ORF">HID58_006467</name>
</gene>
<dbReference type="EMBL" id="JAGKQM010000002">
    <property type="protein sequence ID" value="KAH0939006.1"/>
    <property type="molecule type" value="Genomic_DNA"/>
</dbReference>
<evidence type="ECO:0008006" key="3">
    <source>
        <dbReference type="Google" id="ProtNLM"/>
    </source>
</evidence>
<reference evidence="1 2" key="1">
    <citation type="submission" date="2021-05" db="EMBL/GenBank/DDBJ databases">
        <title>Genome Assembly of Synthetic Allotetraploid Brassica napus Reveals Homoeologous Exchanges between Subgenomes.</title>
        <authorList>
            <person name="Davis J.T."/>
        </authorList>
    </citation>
    <scope>NUCLEOTIDE SEQUENCE [LARGE SCALE GENOMIC DNA]</scope>
    <source>
        <strain evidence="2">cv. Da-Ae</strain>
        <tissue evidence="1">Seedling</tissue>
    </source>
</reference>
<evidence type="ECO:0000313" key="1">
    <source>
        <dbReference type="EMBL" id="KAH0939006.1"/>
    </source>
</evidence>
<feature type="non-terminal residue" evidence="1">
    <location>
        <position position="1"/>
    </location>
</feature>